<dbReference type="PROSITE" id="PS51352">
    <property type="entry name" value="THIOREDOXIN_2"/>
    <property type="match status" value="1"/>
</dbReference>
<evidence type="ECO:0000256" key="2">
    <source>
        <dbReference type="SAM" id="SignalP"/>
    </source>
</evidence>
<organism evidence="4 5">
    <name type="scientific">Algoriphagus locisalis</name>
    <dbReference type="NCBI Taxonomy" id="305507"/>
    <lineage>
        <taxon>Bacteria</taxon>
        <taxon>Pseudomonadati</taxon>
        <taxon>Bacteroidota</taxon>
        <taxon>Cytophagia</taxon>
        <taxon>Cytophagales</taxon>
        <taxon>Cyclobacteriaceae</taxon>
        <taxon>Algoriphagus</taxon>
    </lineage>
</organism>
<name>A0A1I6XW76_9BACT</name>
<accession>A0A1I6XW76</accession>
<evidence type="ECO:0000313" key="5">
    <source>
        <dbReference type="Proteomes" id="UP000199673"/>
    </source>
</evidence>
<dbReference type="STRING" id="305507.SAMN04489724_0683"/>
<dbReference type="InterPro" id="IPR013766">
    <property type="entry name" value="Thioredoxin_domain"/>
</dbReference>
<protein>
    <recommendedName>
        <fullName evidence="3">Thioredoxin domain-containing protein</fullName>
    </recommendedName>
</protein>
<dbReference type="InterPro" id="IPR036249">
    <property type="entry name" value="Thioredoxin-like_sf"/>
</dbReference>
<feature type="region of interest" description="Disordered" evidence="1">
    <location>
        <begin position="37"/>
        <end position="59"/>
    </location>
</feature>
<feature type="domain" description="Thioredoxin" evidence="3">
    <location>
        <begin position="425"/>
        <end position="570"/>
    </location>
</feature>
<dbReference type="Proteomes" id="UP000199673">
    <property type="component" value="Unassembled WGS sequence"/>
</dbReference>
<dbReference type="AlphaFoldDB" id="A0A1I6XW76"/>
<dbReference type="OrthoDB" id="9815205at2"/>
<sequence length="576" mass="64912">MKKHLFTCFLASLCLYGSTLPAQVADSPGADFPHRSVTEVSFRTGDTHRGGGTRSDTMPERIDLVSYSGAQGQEGESSSASVGEAAPAVIYVETLSLEPMDSLEFRLWDPYLNERGFPKPEVAYVQLSPGNLFEGSRGAQVGQWKSPPLAGYSRVTIRNNRFIYLDRFLVQPGDSVRIRLDFQTANVLFSGPSEDKFLIQYELALALENERYHQSPVMFTSKPDFWGYSEEDSLLIARVKSTKSSITRSMEYISPGESALTYLQKAFDRDISAHPAFGIINRYRGKLPLEFLNVLEADVQGKLLYDQIADFLYLRGGKDSEEAYRKLFEEQILENTPLVPDGAGLSAYYPDFLYHRLVIISNLENIPLAELLPSVPASVRDQVDAKYIVKNYRRFSDSNQQFENALARMKTPWVRKLVSALYHAQRIGEPLVEIPLMTVEGKPYILKQEPGKVRFIHFWLTGCEASSRQYQNLLAPVIDFYRNDPEVEFVFIASSRSEERWLEELRSGDYADGSSLNLNAPGTSHPFLAHYNIHAYPTRMVVGMDGTVASLGNIPRSPEGLIEYIESLKKENLLTP</sequence>
<evidence type="ECO:0000313" key="4">
    <source>
        <dbReference type="EMBL" id="SFT42171.1"/>
    </source>
</evidence>
<feature type="signal peptide" evidence="2">
    <location>
        <begin position="1"/>
        <end position="24"/>
    </location>
</feature>
<feature type="chain" id="PRO_5011774243" description="Thioredoxin domain-containing protein" evidence="2">
    <location>
        <begin position="25"/>
        <end position="576"/>
    </location>
</feature>
<reference evidence="5" key="1">
    <citation type="submission" date="2016-10" db="EMBL/GenBank/DDBJ databases">
        <authorList>
            <person name="Varghese N."/>
            <person name="Submissions S."/>
        </authorList>
    </citation>
    <scope>NUCLEOTIDE SEQUENCE [LARGE SCALE GENOMIC DNA]</scope>
    <source>
        <strain evidence="5">DSM 23445</strain>
    </source>
</reference>
<keyword evidence="5" id="KW-1185">Reference proteome</keyword>
<evidence type="ECO:0000259" key="3">
    <source>
        <dbReference type="PROSITE" id="PS51352"/>
    </source>
</evidence>
<dbReference type="Gene3D" id="3.40.30.10">
    <property type="entry name" value="Glutaredoxin"/>
    <property type="match status" value="1"/>
</dbReference>
<dbReference type="RefSeq" id="WP_139235822.1">
    <property type="nucleotide sequence ID" value="NZ_FPBF01000001.1"/>
</dbReference>
<dbReference type="SUPFAM" id="SSF52833">
    <property type="entry name" value="Thioredoxin-like"/>
    <property type="match status" value="1"/>
</dbReference>
<proteinExistence type="predicted"/>
<evidence type="ECO:0000256" key="1">
    <source>
        <dbReference type="SAM" id="MobiDB-lite"/>
    </source>
</evidence>
<dbReference type="EMBL" id="FPBF01000001">
    <property type="protein sequence ID" value="SFT42171.1"/>
    <property type="molecule type" value="Genomic_DNA"/>
</dbReference>
<gene>
    <name evidence="4" type="ORF">SAMN04489724_0683</name>
</gene>
<keyword evidence="2" id="KW-0732">Signal</keyword>